<gene>
    <name evidence="3" type="primary">pimB</name>
    <name evidence="3" type="ORF">KSP9073_02958</name>
</gene>
<dbReference type="Pfam" id="PF13439">
    <property type="entry name" value="Glyco_transf_4"/>
    <property type="match status" value="1"/>
</dbReference>
<dbReference type="InterPro" id="IPR028098">
    <property type="entry name" value="Glyco_trans_4-like_N"/>
</dbReference>
<reference evidence="4" key="1">
    <citation type="submission" date="2018-03" db="EMBL/GenBank/DDBJ databases">
        <authorList>
            <person name="Navarro De La Torre S."/>
        </authorList>
    </citation>
    <scope>NUCLEOTIDE SEQUENCE [LARGE SCALE GENOMIC DNA]</scope>
    <source>
        <strain evidence="4">EAod3</strain>
    </source>
</reference>
<dbReference type="PANTHER" id="PTHR12526">
    <property type="entry name" value="GLYCOSYLTRANSFERASE"/>
    <property type="match status" value="1"/>
</dbReference>
<keyword evidence="3" id="KW-0328">Glycosyltransferase</keyword>
<proteinExistence type="predicted"/>
<organism evidence="3 4">
    <name type="scientific">Kushneria phyllosphaerae</name>
    <dbReference type="NCBI Taxonomy" id="2100822"/>
    <lineage>
        <taxon>Bacteria</taxon>
        <taxon>Pseudomonadati</taxon>
        <taxon>Pseudomonadota</taxon>
        <taxon>Gammaproteobacteria</taxon>
        <taxon>Oceanospirillales</taxon>
        <taxon>Halomonadaceae</taxon>
        <taxon>Kushneria</taxon>
    </lineage>
</organism>
<keyword evidence="4" id="KW-1185">Reference proteome</keyword>
<dbReference type="EC" id="2.4.1.345" evidence="3"/>
<evidence type="ECO:0000313" key="3">
    <source>
        <dbReference type="EMBL" id="SPJ34911.1"/>
    </source>
</evidence>
<feature type="domain" description="Glycosyltransferase subfamily 4-like N-terminal" evidence="2">
    <location>
        <begin position="15"/>
        <end position="185"/>
    </location>
</feature>
<dbReference type="InterPro" id="IPR001296">
    <property type="entry name" value="Glyco_trans_1"/>
</dbReference>
<dbReference type="CDD" id="cd03801">
    <property type="entry name" value="GT4_PimA-like"/>
    <property type="match status" value="1"/>
</dbReference>
<dbReference type="Pfam" id="PF00534">
    <property type="entry name" value="Glycos_transf_1"/>
    <property type="match status" value="1"/>
</dbReference>
<dbReference type="SUPFAM" id="SSF53756">
    <property type="entry name" value="UDP-Glycosyltransferase/glycogen phosphorylase"/>
    <property type="match status" value="1"/>
</dbReference>
<name>A0A2R8CPS6_9GAMM</name>
<evidence type="ECO:0000259" key="2">
    <source>
        <dbReference type="Pfam" id="PF13439"/>
    </source>
</evidence>
<accession>A0A2R8CPS6</accession>
<feature type="domain" description="Glycosyl transferase family 1" evidence="1">
    <location>
        <begin position="193"/>
        <end position="357"/>
    </location>
</feature>
<keyword evidence="3" id="KW-0808">Transferase</keyword>
<sequence>MKVLHLVSDFSNSSETFIYDLIVDMEGMGVENHVVTNRHINKIERPFSRVISFDIDRRNIFEKISKRGRRKIFNDYHVFEQKKLQKVVDDIQPDVLHSHFNYFFENIHDVIENGFQGRVIISTHGIDVVSNKLYGQPQYVEKVYSCQQHDNIYFTAPSHYLKKKLQDIFGIPGEKIIVLPNCVNISMADFEEKKVDSGKEVSIVNIGRFVGFKGQTYLIDALSMLHENGYKQVTLKLIGFGPLENMLRQQAINLGLESAVDFKIDLSREKIFEELSASDIYIQSSIQDEETGQEESFGIAVLEAISVGLPVVVTDSGGLPDTICAAPYQPMTQIIEAKNSQAIYQAVIDIIESEHPPLKKEQVDELLSNFSTDSNREKMLDLYRGV</sequence>
<evidence type="ECO:0000313" key="4">
    <source>
        <dbReference type="Proteomes" id="UP000244934"/>
    </source>
</evidence>
<dbReference type="PANTHER" id="PTHR12526:SF630">
    <property type="entry name" value="GLYCOSYLTRANSFERASE"/>
    <property type="match status" value="1"/>
</dbReference>
<evidence type="ECO:0000259" key="1">
    <source>
        <dbReference type="Pfam" id="PF00534"/>
    </source>
</evidence>
<dbReference type="GO" id="GO:1901135">
    <property type="term" value="P:carbohydrate derivative metabolic process"/>
    <property type="evidence" value="ECO:0007669"/>
    <property type="project" value="UniProtKB-ARBA"/>
</dbReference>
<dbReference type="OrthoDB" id="9804196at2"/>
<dbReference type="RefSeq" id="WP_108843702.1">
    <property type="nucleotide sequence ID" value="NZ_ONZI01000004.1"/>
</dbReference>
<dbReference type="AlphaFoldDB" id="A0A2R8CPS6"/>
<protein>
    <submittedName>
        <fullName evidence="3">GDP-mannose-dependent alpha-(1-6)-phosphatidylinositol monomannoside mannosyltransferase</fullName>
        <ecNumber evidence="3">2.4.1.345</ecNumber>
    </submittedName>
</protein>
<dbReference type="GO" id="GO:0043750">
    <property type="term" value="F:phosphatidylinositol alpha-mannosyltransferase activity"/>
    <property type="evidence" value="ECO:0007669"/>
    <property type="project" value="UniProtKB-EC"/>
</dbReference>
<dbReference type="EMBL" id="ONZI01000004">
    <property type="protein sequence ID" value="SPJ34911.1"/>
    <property type="molecule type" value="Genomic_DNA"/>
</dbReference>
<dbReference type="Proteomes" id="UP000244934">
    <property type="component" value="Unassembled WGS sequence"/>
</dbReference>
<dbReference type="Gene3D" id="3.40.50.2000">
    <property type="entry name" value="Glycogen Phosphorylase B"/>
    <property type="match status" value="2"/>
</dbReference>